<dbReference type="EMBL" id="CP026952">
    <property type="protein sequence ID" value="AWB92144.1"/>
    <property type="molecule type" value="Genomic_DNA"/>
</dbReference>
<dbReference type="InterPro" id="IPR046000">
    <property type="entry name" value="DUF5956"/>
</dbReference>
<dbReference type="Proteomes" id="UP000244384">
    <property type="component" value="Chromosome"/>
</dbReference>
<evidence type="ECO:0000313" key="1">
    <source>
        <dbReference type="EMBL" id="AWB92144.1"/>
    </source>
</evidence>
<proteinExistence type="predicted"/>
<dbReference type="Pfam" id="PF19381">
    <property type="entry name" value="DUF5956"/>
    <property type="match status" value="1"/>
</dbReference>
<protein>
    <submittedName>
        <fullName evidence="1">Uncharacterized protein</fullName>
    </submittedName>
</protein>
<reference evidence="2" key="1">
    <citation type="submission" date="2018-01" db="EMBL/GenBank/DDBJ databases">
        <authorList>
            <person name="Li J."/>
        </authorList>
    </citation>
    <scope>NUCLEOTIDE SEQUENCE [LARGE SCALE GENOMIC DNA]</scope>
    <source>
        <strain evidence="2">592</strain>
    </source>
</reference>
<dbReference type="AlphaFoldDB" id="A0A2S0WLJ6"/>
<dbReference type="RefSeq" id="WP_108577789.1">
    <property type="nucleotide sequence ID" value="NZ_CP026952.1"/>
</dbReference>
<evidence type="ECO:0000313" key="2">
    <source>
        <dbReference type="Proteomes" id="UP000244384"/>
    </source>
</evidence>
<sequence>MLARMSQSWSDFPVVDVAPDLATHERLEDVTWSLFVAWTAGPDWVVATPDRVEREPVVRSSAEADDGTIDYWEVPFSAQDQDEIDDHLDSELSMAGLPPRPRGYDWYLRLDMAQRSVFGDRYGPYIEEGLGDGESVREYIRHIHKRMSDLVPEALEYATRPSNTAH</sequence>
<gene>
    <name evidence="1" type="ORF">C3E78_07995</name>
</gene>
<name>A0A2S0WLJ6_9ACTN</name>
<accession>A0A2S0WLJ6</accession>
<accession>A0A5F2EXY5</accession>
<keyword evidence="2" id="KW-1185">Reference proteome</keyword>
<dbReference type="KEGG" id="aez:C3E78_07995"/>
<dbReference type="OrthoDB" id="4476365at2"/>
<organism evidence="1 2">
    <name type="scientific">Aeromicrobium chenweiae</name>
    <dbReference type="NCBI Taxonomy" id="2079793"/>
    <lineage>
        <taxon>Bacteria</taxon>
        <taxon>Bacillati</taxon>
        <taxon>Actinomycetota</taxon>
        <taxon>Actinomycetes</taxon>
        <taxon>Propionibacteriales</taxon>
        <taxon>Nocardioidaceae</taxon>
        <taxon>Aeromicrobium</taxon>
    </lineage>
</organism>